<comment type="similarity">
    <text evidence="1 11">Belongs to the carbohydrate kinase PfkB family.</text>
</comment>
<evidence type="ECO:0000313" key="13">
    <source>
        <dbReference type="EMBL" id="HJG31971.1"/>
    </source>
</evidence>
<evidence type="ECO:0000256" key="3">
    <source>
        <dbReference type="ARBA" id="ARBA00013596"/>
    </source>
</evidence>
<accession>A0A921IS44</accession>
<feature type="domain" description="Carbohydrate kinase PfkB" evidence="12">
    <location>
        <begin position="6"/>
        <end position="290"/>
    </location>
</feature>
<dbReference type="SUPFAM" id="SSF53613">
    <property type="entry name" value="Ribokinase-like"/>
    <property type="match status" value="1"/>
</dbReference>
<dbReference type="PROSITE" id="PS00584">
    <property type="entry name" value="PFKB_KINASES_2"/>
    <property type="match status" value="1"/>
</dbReference>
<comment type="caution">
    <text evidence="13">The sequence shown here is derived from an EMBL/GenBank/DDBJ whole genome shotgun (WGS) entry which is preliminary data.</text>
</comment>
<dbReference type="EMBL" id="DYVF01000069">
    <property type="protein sequence ID" value="HJG31971.1"/>
    <property type="molecule type" value="Genomic_DNA"/>
</dbReference>
<evidence type="ECO:0000256" key="2">
    <source>
        <dbReference type="ARBA" id="ARBA00012131"/>
    </source>
</evidence>
<evidence type="ECO:0000256" key="10">
    <source>
        <dbReference type="PIRNR" id="PIRNR000535"/>
    </source>
</evidence>
<dbReference type="PROSITE" id="PS00583">
    <property type="entry name" value="PFKB_KINASES_1"/>
    <property type="match status" value="1"/>
</dbReference>
<sequence length="309" mass="32172">MIYTVTLNPAVDKTIYVDNFTLDAVNRVSSIRQDAGGKGINVSKTIQQLGGTSTAVAFLGGASGSFITSALDEMGIPVRAFAAEGDTRTNTKVVDLVSHTYTDINEPGAAVTKAMLDDALAILALEINPGDIVVLSGSLPAGAPTKTYATWTRACRKAGARVFLDADGEALVEGLAAKPSLIKPNEVELGRMLGRELADDDSIIASAQELVDDGIEQVMVSMGGAGAIFVTDKGAYRLHQPAVEVISTVGAGDSVVAALAYAADQNLPLEQAARLSMAVGAATVMQPGTEPAKRDDIDRLLDQVQLTRL</sequence>
<dbReference type="FunFam" id="3.40.1190.20:FF:000001">
    <property type="entry name" value="Phosphofructokinase"/>
    <property type="match status" value="1"/>
</dbReference>
<evidence type="ECO:0000256" key="8">
    <source>
        <dbReference type="ARBA" id="ARBA00032802"/>
    </source>
</evidence>
<dbReference type="GO" id="GO:0005829">
    <property type="term" value="C:cytosol"/>
    <property type="evidence" value="ECO:0007669"/>
    <property type="project" value="TreeGrafter"/>
</dbReference>
<dbReference type="PIRSF" id="PIRSF000535">
    <property type="entry name" value="1PFK/6PFK/LacC"/>
    <property type="match status" value="1"/>
</dbReference>
<evidence type="ECO:0000256" key="1">
    <source>
        <dbReference type="ARBA" id="ARBA00010688"/>
    </source>
</evidence>
<evidence type="ECO:0000256" key="6">
    <source>
        <dbReference type="ARBA" id="ARBA00022777"/>
    </source>
</evidence>
<gene>
    <name evidence="13" type="primary">pfkB</name>
    <name evidence="13" type="ORF">K8U80_11370</name>
</gene>
<dbReference type="Gene3D" id="3.40.1190.20">
    <property type="match status" value="1"/>
</dbReference>
<dbReference type="AlphaFoldDB" id="A0A921IS44"/>
<dbReference type="Proteomes" id="UP000746751">
    <property type="component" value="Unassembled WGS sequence"/>
</dbReference>
<evidence type="ECO:0000256" key="11">
    <source>
        <dbReference type="RuleBase" id="RU369061"/>
    </source>
</evidence>
<evidence type="ECO:0000256" key="9">
    <source>
        <dbReference type="ARBA" id="ARBA00047745"/>
    </source>
</evidence>
<name>A0A921IS44_9ACTN</name>
<dbReference type="PANTHER" id="PTHR46566">
    <property type="entry name" value="1-PHOSPHOFRUCTOKINASE-RELATED"/>
    <property type="match status" value="1"/>
</dbReference>
<dbReference type="NCBIfam" id="TIGR03168">
    <property type="entry name" value="1-PFK"/>
    <property type="match status" value="1"/>
</dbReference>
<dbReference type="InterPro" id="IPR011611">
    <property type="entry name" value="PfkB_dom"/>
</dbReference>
<keyword evidence="7 11" id="KW-0067">ATP-binding</keyword>
<keyword evidence="6 11" id="KW-0418">Kinase</keyword>
<evidence type="ECO:0000313" key="14">
    <source>
        <dbReference type="Proteomes" id="UP000746751"/>
    </source>
</evidence>
<proteinExistence type="inferred from homology"/>
<protein>
    <recommendedName>
        <fullName evidence="3 11">1-phosphofructokinase</fullName>
        <shortName evidence="11">Fru1PK</shortName>
        <ecNumber evidence="2 11">2.7.1.56</ecNumber>
    </recommendedName>
    <alternativeName>
        <fullName evidence="8 11">Fructose 1-phosphate kinase</fullName>
    </alternativeName>
</protein>
<comment type="function">
    <text evidence="11">Catalyzes the ATP-dependent phosphorylation of fructose-l-phosphate to fructose-l,6-bisphosphate.</text>
</comment>
<dbReference type="GO" id="GO:0016052">
    <property type="term" value="P:carbohydrate catabolic process"/>
    <property type="evidence" value="ECO:0007669"/>
    <property type="project" value="UniProtKB-ARBA"/>
</dbReference>
<organism evidence="13 14">
    <name type="scientific">Collinsella ihumii</name>
    <dbReference type="NCBI Taxonomy" id="1720204"/>
    <lineage>
        <taxon>Bacteria</taxon>
        <taxon>Bacillati</taxon>
        <taxon>Actinomycetota</taxon>
        <taxon>Coriobacteriia</taxon>
        <taxon>Coriobacteriales</taxon>
        <taxon>Coriobacteriaceae</taxon>
        <taxon>Collinsella</taxon>
    </lineage>
</organism>
<keyword evidence="4 10" id="KW-0808">Transferase</keyword>
<reference evidence="13" key="2">
    <citation type="submission" date="2021-09" db="EMBL/GenBank/DDBJ databases">
        <authorList>
            <person name="Gilroy R."/>
        </authorList>
    </citation>
    <scope>NUCLEOTIDE SEQUENCE</scope>
    <source>
        <strain evidence="13">ChiGjej2B2-7701</strain>
    </source>
</reference>
<dbReference type="NCBIfam" id="TIGR03828">
    <property type="entry name" value="pfkB"/>
    <property type="match status" value="1"/>
</dbReference>
<evidence type="ECO:0000256" key="5">
    <source>
        <dbReference type="ARBA" id="ARBA00022741"/>
    </source>
</evidence>
<evidence type="ECO:0000256" key="7">
    <source>
        <dbReference type="ARBA" id="ARBA00022840"/>
    </source>
</evidence>
<evidence type="ECO:0000256" key="4">
    <source>
        <dbReference type="ARBA" id="ARBA00022679"/>
    </source>
</evidence>
<dbReference type="InterPro" id="IPR002173">
    <property type="entry name" value="Carboh/pur_kinase_PfkB_CS"/>
</dbReference>
<dbReference type="GO" id="GO:0044281">
    <property type="term" value="P:small molecule metabolic process"/>
    <property type="evidence" value="ECO:0007669"/>
    <property type="project" value="UniProtKB-ARBA"/>
</dbReference>
<keyword evidence="5 11" id="KW-0547">Nucleotide-binding</keyword>
<dbReference type="GO" id="GO:0008662">
    <property type="term" value="F:1-phosphofructokinase activity"/>
    <property type="evidence" value="ECO:0007669"/>
    <property type="project" value="UniProtKB-UniRule"/>
</dbReference>
<comment type="catalytic activity">
    <reaction evidence="9 11">
        <text>beta-D-fructose 1-phosphate + ATP = beta-D-fructose 1,6-bisphosphate + ADP + H(+)</text>
        <dbReference type="Rhea" id="RHEA:14213"/>
        <dbReference type="ChEBI" id="CHEBI:15378"/>
        <dbReference type="ChEBI" id="CHEBI:30616"/>
        <dbReference type="ChEBI" id="CHEBI:32966"/>
        <dbReference type="ChEBI" id="CHEBI:138881"/>
        <dbReference type="ChEBI" id="CHEBI:456216"/>
        <dbReference type="EC" id="2.7.1.56"/>
    </reaction>
</comment>
<dbReference type="GO" id="GO:0005524">
    <property type="term" value="F:ATP binding"/>
    <property type="evidence" value="ECO:0007669"/>
    <property type="project" value="UniProtKB-UniRule"/>
</dbReference>
<dbReference type="InterPro" id="IPR017583">
    <property type="entry name" value="Tagatose/fructose_Pkinase"/>
</dbReference>
<reference evidence="13" key="1">
    <citation type="journal article" date="2021" name="PeerJ">
        <title>Extensive microbial diversity within the chicken gut microbiome revealed by metagenomics and culture.</title>
        <authorList>
            <person name="Gilroy R."/>
            <person name="Ravi A."/>
            <person name="Getino M."/>
            <person name="Pursley I."/>
            <person name="Horton D.L."/>
            <person name="Alikhan N.F."/>
            <person name="Baker D."/>
            <person name="Gharbi K."/>
            <person name="Hall N."/>
            <person name="Watson M."/>
            <person name="Adriaenssens E.M."/>
            <person name="Foster-Nyarko E."/>
            <person name="Jarju S."/>
            <person name="Secka A."/>
            <person name="Antonio M."/>
            <person name="Oren A."/>
            <person name="Chaudhuri R.R."/>
            <person name="La Ragione R."/>
            <person name="Hildebrand F."/>
            <person name="Pallen M.J."/>
        </authorList>
    </citation>
    <scope>NUCLEOTIDE SEQUENCE</scope>
    <source>
        <strain evidence="13">ChiGjej2B2-7701</strain>
    </source>
</reference>
<dbReference type="InterPro" id="IPR022463">
    <property type="entry name" value="1-PFruKinase"/>
</dbReference>
<dbReference type="InterPro" id="IPR029056">
    <property type="entry name" value="Ribokinase-like"/>
</dbReference>
<dbReference type="EC" id="2.7.1.56" evidence="2 11"/>
<dbReference type="Pfam" id="PF00294">
    <property type="entry name" value="PfkB"/>
    <property type="match status" value="1"/>
</dbReference>
<dbReference type="PANTHER" id="PTHR46566:SF2">
    <property type="entry name" value="ATP-DEPENDENT 6-PHOSPHOFRUCTOKINASE ISOZYME 2"/>
    <property type="match status" value="1"/>
</dbReference>
<dbReference type="CDD" id="cd01164">
    <property type="entry name" value="FruK_PfkB_like"/>
    <property type="match status" value="1"/>
</dbReference>
<evidence type="ECO:0000259" key="12">
    <source>
        <dbReference type="Pfam" id="PF00294"/>
    </source>
</evidence>